<proteinExistence type="predicted"/>
<name>A0A3B1BWS2_9ZZZZ</name>
<dbReference type="AlphaFoldDB" id="A0A3B1BWS2"/>
<accession>A0A3B1BWS2</accession>
<evidence type="ECO:0000313" key="1">
    <source>
        <dbReference type="EMBL" id="VAX09077.1"/>
    </source>
</evidence>
<protein>
    <submittedName>
        <fullName evidence="1">Uncharacterized protein</fullName>
    </submittedName>
</protein>
<dbReference type="EMBL" id="UOFY01000031">
    <property type="protein sequence ID" value="VAX09077.1"/>
    <property type="molecule type" value="Genomic_DNA"/>
</dbReference>
<gene>
    <name evidence="1" type="ORF">MNBD_GAMMA25-128</name>
</gene>
<organism evidence="1">
    <name type="scientific">hydrothermal vent metagenome</name>
    <dbReference type="NCBI Taxonomy" id="652676"/>
    <lineage>
        <taxon>unclassified sequences</taxon>
        <taxon>metagenomes</taxon>
        <taxon>ecological metagenomes</taxon>
    </lineage>
</organism>
<sequence>MSLITFPKREFCLKTEPLNLQPLFCKALLSDTGKSGSQILVYSGALP</sequence>
<reference evidence="1" key="1">
    <citation type="submission" date="2018-06" db="EMBL/GenBank/DDBJ databases">
        <authorList>
            <person name="Zhirakovskaya E."/>
        </authorList>
    </citation>
    <scope>NUCLEOTIDE SEQUENCE</scope>
</reference>